<reference evidence="5 6" key="1">
    <citation type="submission" date="2014-06" db="EMBL/GenBank/DDBJ databases">
        <title>Evolutionary Origins and Diversification of the Mycorrhizal Mutualists.</title>
        <authorList>
            <consortium name="DOE Joint Genome Institute"/>
            <consortium name="Mycorrhizal Genomics Consortium"/>
            <person name="Kohler A."/>
            <person name="Kuo A."/>
            <person name="Nagy L.G."/>
            <person name="Floudas D."/>
            <person name="Copeland A."/>
            <person name="Barry K.W."/>
            <person name="Cichocki N."/>
            <person name="Veneault-Fourrey C."/>
            <person name="LaButti K."/>
            <person name="Lindquist E.A."/>
            <person name="Lipzen A."/>
            <person name="Lundell T."/>
            <person name="Morin E."/>
            <person name="Murat C."/>
            <person name="Riley R."/>
            <person name="Ohm R."/>
            <person name="Sun H."/>
            <person name="Tunlid A."/>
            <person name="Henrissat B."/>
            <person name="Grigoriev I.V."/>
            <person name="Hibbett D.S."/>
            <person name="Martin F."/>
        </authorList>
    </citation>
    <scope>NUCLEOTIDE SEQUENCE [LARGE SCALE GENOMIC DNA]</scope>
    <source>
        <strain evidence="5 6">SS14</strain>
    </source>
</reference>
<dbReference type="PANTHER" id="PTHR42879:SF2">
    <property type="entry name" value="3-OXOACYL-[ACYL-CARRIER-PROTEIN] REDUCTASE FABG"/>
    <property type="match status" value="1"/>
</dbReference>
<sequence>MPPHGQVAVVTAAAQGVGRAIALRLASDGLEVLVTDLLSRGEDLKALALEIQSKGRACIAVTGELSEEQDVENLIEIAVRELGSVDIMVVNDGIGPSGPIVSMNAEEWDHVIKFNLRSVFLCYRAAAKQMIKQGRGGRIVGASEFSAYSASKFGIRGLTQSADPQMQVNYPVVSPADIGGLVSYLVSEEAKFVTGQSYGINGGMNFD</sequence>
<evidence type="ECO:0000313" key="6">
    <source>
        <dbReference type="Proteomes" id="UP000054279"/>
    </source>
</evidence>
<dbReference type="Pfam" id="PF00106">
    <property type="entry name" value="adh_short"/>
    <property type="match status" value="1"/>
</dbReference>
<dbReference type="PRINTS" id="PR00080">
    <property type="entry name" value="SDRFAMILY"/>
</dbReference>
<evidence type="ECO:0000256" key="1">
    <source>
        <dbReference type="ARBA" id="ARBA00006484"/>
    </source>
</evidence>
<evidence type="ECO:0000256" key="3">
    <source>
        <dbReference type="ARBA" id="ARBA00048508"/>
    </source>
</evidence>
<gene>
    <name evidence="5" type="ORF">M422DRAFT_76215</name>
</gene>
<dbReference type="PANTHER" id="PTHR42879">
    <property type="entry name" value="3-OXOACYL-(ACYL-CARRIER-PROTEIN) REDUCTASE"/>
    <property type="match status" value="1"/>
</dbReference>
<dbReference type="SUPFAM" id="SSF51735">
    <property type="entry name" value="NAD(P)-binding Rossmann-fold domains"/>
    <property type="match status" value="1"/>
</dbReference>
<dbReference type="PRINTS" id="PR00081">
    <property type="entry name" value="GDHRDH"/>
</dbReference>
<dbReference type="EC" id="1.1.1.100" evidence="2"/>
<dbReference type="HOGENOM" id="CLU_010194_1_0_1"/>
<evidence type="ECO:0000313" key="5">
    <source>
        <dbReference type="EMBL" id="KIJ36790.1"/>
    </source>
</evidence>
<keyword evidence="6" id="KW-1185">Reference proteome</keyword>
<dbReference type="Proteomes" id="UP000054279">
    <property type="component" value="Unassembled WGS sequence"/>
</dbReference>
<organism evidence="5 6">
    <name type="scientific">Sphaerobolus stellatus (strain SS14)</name>
    <dbReference type="NCBI Taxonomy" id="990650"/>
    <lineage>
        <taxon>Eukaryota</taxon>
        <taxon>Fungi</taxon>
        <taxon>Dikarya</taxon>
        <taxon>Basidiomycota</taxon>
        <taxon>Agaricomycotina</taxon>
        <taxon>Agaricomycetes</taxon>
        <taxon>Phallomycetidae</taxon>
        <taxon>Geastrales</taxon>
        <taxon>Sphaerobolaceae</taxon>
        <taxon>Sphaerobolus</taxon>
    </lineage>
</organism>
<comment type="catalytic activity">
    <reaction evidence="3">
        <text>a (3R)-hydroxyacyl-[ACP] + NADP(+) = a 3-oxoacyl-[ACP] + NADPH + H(+)</text>
        <dbReference type="Rhea" id="RHEA:17397"/>
        <dbReference type="Rhea" id="RHEA-COMP:9916"/>
        <dbReference type="Rhea" id="RHEA-COMP:9945"/>
        <dbReference type="ChEBI" id="CHEBI:15378"/>
        <dbReference type="ChEBI" id="CHEBI:57783"/>
        <dbReference type="ChEBI" id="CHEBI:58349"/>
        <dbReference type="ChEBI" id="CHEBI:78776"/>
        <dbReference type="ChEBI" id="CHEBI:78827"/>
        <dbReference type="EC" id="1.1.1.100"/>
    </reaction>
</comment>
<dbReference type="InterPro" id="IPR036291">
    <property type="entry name" value="NAD(P)-bd_dom_sf"/>
</dbReference>
<dbReference type="AlphaFoldDB" id="A0A0C9VGT5"/>
<name>A0A0C9VGT5_SPHS4</name>
<evidence type="ECO:0000256" key="2">
    <source>
        <dbReference type="ARBA" id="ARBA00012948"/>
    </source>
</evidence>
<dbReference type="OrthoDB" id="498125at2759"/>
<evidence type="ECO:0000256" key="4">
    <source>
        <dbReference type="RuleBase" id="RU000363"/>
    </source>
</evidence>
<accession>A0A0C9VGT5</accession>
<dbReference type="EMBL" id="KN837175">
    <property type="protein sequence ID" value="KIJ36790.1"/>
    <property type="molecule type" value="Genomic_DNA"/>
</dbReference>
<dbReference type="InterPro" id="IPR002347">
    <property type="entry name" value="SDR_fam"/>
</dbReference>
<comment type="similarity">
    <text evidence="1 4">Belongs to the short-chain dehydrogenases/reductases (SDR) family.</text>
</comment>
<protein>
    <recommendedName>
        <fullName evidence="2">3-oxoacyl-[acyl-carrier-protein] reductase</fullName>
        <ecNumber evidence="2">1.1.1.100</ecNumber>
    </recommendedName>
</protein>
<proteinExistence type="inferred from homology"/>
<dbReference type="GO" id="GO:0004316">
    <property type="term" value="F:3-oxoacyl-[acyl-carrier-protein] reductase (NADPH) activity"/>
    <property type="evidence" value="ECO:0007669"/>
    <property type="project" value="UniProtKB-EC"/>
</dbReference>
<dbReference type="InterPro" id="IPR050259">
    <property type="entry name" value="SDR"/>
</dbReference>
<dbReference type="Gene3D" id="3.40.50.720">
    <property type="entry name" value="NAD(P)-binding Rossmann-like Domain"/>
    <property type="match status" value="1"/>
</dbReference>